<keyword evidence="1" id="KW-0472">Membrane</keyword>
<keyword evidence="1" id="KW-1133">Transmembrane helix</keyword>
<feature type="transmembrane region" description="Helical" evidence="1">
    <location>
        <begin position="6"/>
        <end position="27"/>
    </location>
</feature>
<protein>
    <recommendedName>
        <fullName evidence="4">Major facilitator superfamily (MFS) profile domain-containing protein</fullName>
    </recommendedName>
</protein>
<dbReference type="AlphaFoldDB" id="A0A9W5Z1T3"/>
<feature type="transmembrane region" description="Helical" evidence="1">
    <location>
        <begin position="102"/>
        <end position="123"/>
    </location>
</feature>
<evidence type="ECO:0008006" key="4">
    <source>
        <dbReference type="Google" id="ProtNLM"/>
    </source>
</evidence>
<feature type="transmembrane region" description="Helical" evidence="1">
    <location>
        <begin position="135"/>
        <end position="153"/>
    </location>
</feature>
<keyword evidence="1" id="KW-0812">Transmembrane</keyword>
<dbReference type="EMBL" id="BROQ01000173">
    <property type="protein sequence ID" value="GKZ26957.1"/>
    <property type="molecule type" value="Genomic_DNA"/>
</dbReference>
<sequence>MINPEFSYTGSLNVLLVLNGVGVLGRMVSNHFADFVGPLNMMIPTSLAAGIAVFSWMVVHTPGELYAWTVVYGIIAGSMLSLFPAGISSLTTDLSKRGARTGMNFTIISFATLTGDPIGGALIEADGGKYIGAQAYMGACFFLGGAFIFAARLSRQLRGNKDWWIKI</sequence>
<organism evidence="2 3">
    <name type="scientific">Aspergillus brasiliensis</name>
    <dbReference type="NCBI Taxonomy" id="319629"/>
    <lineage>
        <taxon>Eukaryota</taxon>
        <taxon>Fungi</taxon>
        <taxon>Dikarya</taxon>
        <taxon>Ascomycota</taxon>
        <taxon>Pezizomycotina</taxon>
        <taxon>Eurotiomycetes</taxon>
        <taxon>Eurotiomycetidae</taxon>
        <taxon>Eurotiales</taxon>
        <taxon>Aspergillaceae</taxon>
        <taxon>Aspergillus</taxon>
        <taxon>Aspergillus subgen. Circumdati</taxon>
    </lineage>
</organism>
<dbReference type="Gene3D" id="1.20.1250.20">
    <property type="entry name" value="MFS general substrate transporter like domains"/>
    <property type="match status" value="1"/>
</dbReference>
<evidence type="ECO:0000313" key="2">
    <source>
        <dbReference type="EMBL" id="GKZ26957.1"/>
    </source>
</evidence>
<accession>A0A9W5Z1T3</accession>
<dbReference type="Proteomes" id="UP001143548">
    <property type="component" value="Unassembled WGS sequence"/>
</dbReference>
<name>A0A9W5Z1T3_9EURO</name>
<evidence type="ECO:0000256" key="1">
    <source>
        <dbReference type="SAM" id="Phobius"/>
    </source>
</evidence>
<proteinExistence type="predicted"/>
<comment type="caution">
    <text evidence="2">The sequence shown here is derived from an EMBL/GenBank/DDBJ whole genome shotgun (WGS) entry which is preliminary data.</text>
</comment>
<dbReference type="SUPFAM" id="SSF103473">
    <property type="entry name" value="MFS general substrate transporter"/>
    <property type="match status" value="1"/>
</dbReference>
<dbReference type="InterPro" id="IPR036259">
    <property type="entry name" value="MFS_trans_sf"/>
</dbReference>
<reference evidence="2" key="1">
    <citation type="submission" date="2022-07" db="EMBL/GenBank/DDBJ databases">
        <title>Taxonomy of Aspergillus series Nigri: significant species reduction supported by multi-species coalescent approaches.</title>
        <authorList>
            <person name="Bian C."/>
            <person name="Kusuya Y."/>
            <person name="Sklenar F."/>
            <person name="D'hooge E."/>
            <person name="Yaguchi T."/>
            <person name="Takahashi H."/>
            <person name="Hubka V."/>
        </authorList>
    </citation>
    <scope>NUCLEOTIDE SEQUENCE</scope>
    <source>
        <strain evidence="2">CBS 733.88</strain>
    </source>
</reference>
<feature type="transmembrane region" description="Helical" evidence="1">
    <location>
        <begin position="39"/>
        <end position="59"/>
    </location>
</feature>
<feature type="transmembrane region" description="Helical" evidence="1">
    <location>
        <begin position="65"/>
        <end position="90"/>
    </location>
</feature>
<evidence type="ECO:0000313" key="3">
    <source>
        <dbReference type="Proteomes" id="UP001143548"/>
    </source>
</evidence>
<gene>
    <name evidence="2" type="ORF">AbraCBS73388_003473</name>
</gene>